<dbReference type="InterPro" id="IPR029787">
    <property type="entry name" value="Nucleotide_cyclase"/>
</dbReference>
<dbReference type="Proteomes" id="UP000626148">
    <property type="component" value="Unassembled WGS sequence"/>
</dbReference>
<dbReference type="InterPro" id="IPR050706">
    <property type="entry name" value="Cyclic-di-GMP_PDE-like"/>
</dbReference>
<comment type="caution">
    <text evidence="2">The sequence shown here is derived from an EMBL/GenBank/DDBJ whole genome shotgun (WGS) entry which is preliminary data.</text>
</comment>
<dbReference type="InterPro" id="IPR043128">
    <property type="entry name" value="Rev_trsase/Diguanyl_cyclase"/>
</dbReference>
<reference evidence="2" key="1">
    <citation type="journal article" date="2014" name="Int. J. Syst. Evol. Microbiol.">
        <title>Complete genome sequence of Corynebacterium casei LMG S-19264T (=DSM 44701T), isolated from a smear-ripened cheese.</title>
        <authorList>
            <consortium name="US DOE Joint Genome Institute (JGI-PGF)"/>
            <person name="Walter F."/>
            <person name="Albersmeier A."/>
            <person name="Kalinowski J."/>
            <person name="Ruckert C."/>
        </authorList>
    </citation>
    <scope>NUCLEOTIDE SEQUENCE</scope>
    <source>
        <strain evidence="2">KCTC 22169</strain>
    </source>
</reference>
<dbReference type="InterPro" id="IPR000160">
    <property type="entry name" value="GGDEF_dom"/>
</dbReference>
<dbReference type="InterPro" id="IPR001633">
    <property type="entry name" value="EAL_dom"/>
</dbReference>
<dbReference type="InterPro" id="IPR035919">
    <property type="entry name" value="EAL_sf"/>
</dbReference>
<dbReference type="RefSeq" id="WP_189609194.1">
    <property type="nucleotide sequence ID" value="NZ_BMXR01000006.1"/>
</dbReference>
<dbReference type="InterPro" id="IPR011006">
    <property type="entry name" value="CheY-like_superfamily"/>
</dbReference>
<dbReference type="PROSITE" id="PS50883">
    <property type="entry name" value="EAL"/>
    <property type="match status" value="1"/>
</dbReference>
<dbReference type="SMART" id="SM00267">
    <property type="entry name" value="GGDEF"/>
    <property type="match status" value="1"/>
</dbReference>
<dbReference type="Gene3D" id="3.30.70.270">
    <property type="match status" value="1"/>
</dbReference>
<protein>
    <recommendedName>
        <fullName evidence="1">EAL domain-containing protein</fullName>
    </recommendedName>
</protein>
<dbReference type="Pfam" id="PF00990">
    <property type="entry name" value="GGDEF"/>
    <property type="match status" value="1"/>
</dbReference>
<name>A0A918NC47_9GAMM</name>
<reference evidence="2" key="2">
    <citation type="submission" date="2020-09" db="EMBL/GenBank/DDBJ databases">
        <authorList>
            <person name="Sun Q."/>
            <person name="Kim S."/>
        </authorList>
    </citation>
    <scope>NUCLEOTIDE SEQUENCE</scope>
    <source>
        <strain evidence="2">KCTC 22169</strain>
    </source>
</reference>
<dbReference type="CDD" id="cd01948">
    <property type="entry name" value="EAL"/>
    <property type="match status" value="1"/>
</dbReference>
<dbReference type="PANTHER" id="PTHR33121:SF70">
    <property type="entry name" value="SIGNALING PROTEIN YKOW"/>
    <property type="match status" value="1"/>
</dbReference>
<dbReference type="SUPFAM" id="SSF141868">
    <property type="entry name" value="EAL domain-like"/>
    <property type="match status" value="1"/>
</dbReference>
<dbReference type="AlphaFoldDB" id="A0A918NC47"/>
<evidence type="ECO:0000313" key="3">
    <source>
        <dbReference type="Proteomes" id="UP000626148"/>
    </source>
</evidence>
<dbReference type="GO" id="GO:0071111">
    <property type="term" value="F:cyclic-guanylate-specific phosphodiesterase activity"/>
    <property type="evidence" value="ECO:0007669"/>
    <property type="project" value="InterPro"/>
</dbReference>
<dbReference type="Pfam" id="PF00563">
    <property type="entry name" value="EAL"/>
    <property type="match status" value="1"/>
</dbReference>
<evidence type="ECO:0000313" key="2">
    <source>
        <dbReference type="EMBL" id="GGX56912.1"/>
    </source>
</evidence>
<dbReference type="SUPFAM" id="SSF55073">
    <property type="entry name" value="Nucleotide cyclase"/>
    <property type="match status" value="1"/>
</dbReference>
<accession>A0A918NC47</accession>
<dbReference type="PANTHER" id="PTHR33121">
    <property type="entry name" value="CYCLIC DI-GMP PHOSPHODIESTERASE PDEF"/>
    <property type="match status" value="1"/>
</dbReference>
<evidence type="ECO:0000259" key="1">
    <source>
        <dbReference type="PROSITE" id="PS50883"/>
    </source>
</evidence>
<keyword evidence="3" id="KW-1185">Reference proteome</keyword>
<organism evidence="2 3">
    <name type="scientific">Saccharospirillum salsuginis</name>
    <dbReference type="NCBI Taxonomy" id="418750"/>
    <lineage>
        <taxon>Bacteria</taxon>
        <taxon>Pseudomonadati</taxon>
        <taxon>Pseudomonadota</taxon>
        <taxon>Gammaproteobacteria</taxon>
        <taxon>Oceanospirillales</taxon>
        <taxon>Saccharospirillaceae</taxon>
        <taxon>Saccharospirillum</taxon>
    </lineage>
</organism>
<dbReference type="SUPFAM" id="SSF52172">
    <property type="entry name" value="CheY-like"/>
    <property type="match status" value="1"/>
</dbReference>
<sequence length="584" mass="65819">MGKIHPIHLRATAQSADTDPNRLDLSHARVLLAVGSRGNRDRLRAHFQAQYDLVDPHQLTAEDGQFDLAIVDPSGYRRWHQAVLDAKLHEEPVFLPTILMVSRNELSLHLKSYGDLVDEFIVTPVDRLELSERVAMLLRARRMAQEQQAQLAYLTTHDRVTGLPNKPRFLDTLSDRIVDASVLNRTVQVVVLAFDFTPIMRSLGHHGLDRAAKTCSARLRALLAPDCTLARLTTDTWGLIPPPGQSMDALVEQCQRLQSVTDKPIPVNNERIHIDMTLGVGVYPDDATEALGALDCAINALSSATDSTPRFYSRAMQHRALRFIRTETRLRDAFGKNQFELWFQPQVSLADHQVHQVEALVRWRLPGGEVAPPNEFLPVARAANLTVPLDRWVLTTACATLRKWLDDGLNIDRMAVNITAEDVRCDDFVAFVRSQLVRFGLPPSVLELELTESTLMDANDDTLRKLSELRDLGLDIALDDFGTGYSSLSYLHTLPINILKIDQCFIRNILTVETDAAITRSILWLANNFRLNTIAEGVESREQADFLKALHVDMTQGYHYARPMPDPAFRQWLDRWRQGDSVAS</sequence>
<feature type="domain" description="EAL" evidence="1">
    <location>
        <begin position="323"/>
        <end position="577"/>
    </location>
</feature>
<gene>
    <name evidence="2" type="ORF">GCM10007392_25480</name>
</gene>
<dbReference type="SMART" id="SM00052">
    <property type="entry name" value="EAL"/>
    <property type="match status" value="1"/>
</dbReference>
<dbReference type="Gene3D" id="3.20.20.450">
    <property type="entry name" value="EAL domain"/>
    <property type="match status" value="1"/>
</dbReference>
<dbReference type="EMBL" id="BMXR01000006">
    <property type="protein sequence ID" value="GGX56912.1"/>
    <property type="molecule type" value="Genomic_DNA"/>
</dbReference>
<proteinExistence type="predicted"/>